<reference evidence="4" key="1">
    <citation type="submission" date="2021-01" db="UniProtKB">
        <authorList>
            <consortium name="EnsemblPlants"/>
        </authorList>
    </citation>
    <scope>IDENTIFICATION</scope>
</reference>
<evidence type="ECO:0000256" key="2">
    <source>
        <dbReference type="SAM" id="MobiDB-lite"/>
    </source>
</evidence>
<comment type="similarity">
    <text evidence="1">Belongs to the remorin family.</text>
</comment>
<dbReference type="EnsemblPlants" id="Kaladp0021s0006.1.v1.1">
    <property type="protein sequence ID" value="Kaladp0021s0006.1.v1.1"/>
    <property type="gene ID" value="Kaladp0021s0006.v1.1"/>
</dbReference>
<evidence type="ECO:0000313" key="5">
    <source>
        <dbReference type="Proteomes" id="UP000594263"/>
    </source>
</evidence>
<feature type="compositionally biased region" description="Low complexity" evidence="2">
    <location>
        <begin position="43"/>
        <end position="57"/>
    </location>
</feature>
<dbReference type="AlphaFoldDB" id="A0A7N0T416"/>
<feature type="domain" description="Remorin C-terminal" evidence="3">
    <location>
        <begin position="462"/>
        <end position="559"/>
    </location>
</feature>
<organism evidence="4 5">
    <name type="scientific">Kalanchoe fedtschenkoi</name>
    <name type="common">Lavender scallops</name>
    <name type="synonym">South American air plant</name>
    <dbReference type="NCBI Taxonomy" id="63787"/>
    <lineage>
        <taxon>Eukaryota</taxon>
        <taxon>Viridiplantae</taxon>
        <taxon>Streptophyta</taxon>
        <taxon>Embryophyta</taxon>
        <taxon>Tracheophyta</taxon>
        <taxon>Spermatophyta</taxon>
        <taxon>Magnoliopsida</taxon>
        <taxon>eudicotyledons</taxon>
        <taxon>Gunneridae</taxon>
        <taxon>Pentapetalae</taxon>
        <taxon>Saxifragales</taxon>
        <taxon>Crassulaceae</taxon>
        <taxon>Kalanchoe</taxon>
    </lineage>
</organism>
<proteinExistence type="inferred from homology"/>
<dbReference type="PANTHER" id="PTHR31471">
    <property type="entry name" value="OS02G0116800 PROTEIN"/>
    <property type="match status" value="1"/>
</dbReference>
<dbReference type="Gramene" id="Kaladp0021s0006.1.v1.1">
    <property type="protein sequence ID" value="Kaladp0021s0006.1.v1.1"/>
    <property type="gene ID" value="Kaladp0021s0006.v1.1"/>
</dbReference>
<evidence type="ECO:0000256" key="1">
    <source>
        <dbReference type="ARBA" id="ARBA00005711"/>
    </source>
</evidence>
<sequence length="578" mass="62974">MPEVGAFRGSSNEVSLGSTPRDASPDSLIYAFDSSNISLFSSSASASADRSSSSFASDFHDREPPTYKNAVGREEASKGRAAEPDLRKFHRALKNSLIVSTAKGDQTQGVPGVGSRVAKEDDSLVVAIESGRSSFSLAVKECQKRRSDSLPKMSDHHRQASLDLKNNVTAYSPRLAVIKNSSNANHRLVAFPSPGTPNYMHPSKGLQKGWSSERVPLPQNGNRRQLGGAHFSLNNQRTLPSKWEDAERWIFSPVSTDTGLQQSVPLPQRRPKSKSGPLGPSGVAYYSSLSPAVHMFDGIHGGNLLAGSPFSSGIMAIDNLRAGCGSNMGCPANNEPGITRSASIHGCKAELLNQYSLPHSPRIDEEFDGVNEADDGISRAVSRRDMATQMSPEGSPCSSSRRRHSISSAVSFLEMHNNRSPRLDVRDVEVDERVTMTKWSRKNKSRTGGRGTENVDDWTRKTAEAHSAAWEVSDAAKSISKVRREEARIAAWENLQKAKAEAAIRKLEMKLEKKRSSSMDKIMNKLKLAQKKGQEMRRAVLANQAQQVSQSTDTVISLRPSRPVSSLSGCFTCHAFKA</sequence>
<accession>A0A7N0T416</accession>
<feature type="region of interest" description="Disordered" evidence="2">
    <location>
        <begin position="43"/>
        <end position="82"/>
    </location>
</feature>
<dbReference type="OMA" id="LDKIWNT"/>
<protein>
    <recommendedName>
        <fullName evidence="3">Remorin C-terminal domain-containing protein</fullName>
    </recommendedName>
</protein>
<dbReference type="Pfam" id="PF03763">
    <property type="entry name" value="Remorin_C"/>
    <property type="match status" value="1"/>
</dbReference>
<keyword evidence="5" id="KW-1185">Reference proteome</keyword>
<feature type="region of interest" description="Disordered" evidence="2">
    <location>
        <begin position="257"/>
        <end position="279"/>
    </location>
</feature>
<feature type="compositionally biased region" description="Polar residues" evidence="2">
    <location>
        <begin position="9"/>
        <end position="18"/>
    </location>
</feature>
<feature type="compositionally biased region" description="Basic and acidic residues" evidence="2">
    <location>
        <begin position="58"/>
        <end position="82"/>
    </location>
</feature>
<evidence type="ECO:0000313" key="4">
    <source>
        <dbReference type="EnsemblPlants" id="Kaladp0021s0006.1.v1.1"/>
    </source>
</evidence>
<feature type="region of interest" description="Disordered" evidence="2">
    <location>
        <begin position="193"/>
        <end position="228"/>
    </location>
</feature>
<dbReference type="InterPro" id="IPR005516">
    <property type="entry name" value="Remorin_C"/>
</dbReference>
<name>A0A7N0T416_KALFE</name>
<dbReference type="PANTHER" id="PTHR31471:SF13">
    <property type="entry name" value="REMORIN FAMILY PROTEIN"/>
    <property type="match status" value="1"/>
</dbReference>
<evidence type="ECO:0000259" key="3">
    <source>
        <dbReference type="Pfam" id="PF03763"/>
    </source>
</evidence>
<dbReference type="Proteomes" id="UP000594263">
    <property type="component" value="Unplaced"/>
</dbReference>
<feature type="region of interest" description="Disordered" evidence="2">
    <location>
        <begin position="1"/>
        <end position="27"/>
    </location>
</feature>